<dbReference type="Pfam" id="PF05280">
    <property type="entry name" value="FlhC"/>
    <property type="match status" value="1"/>
</dbReference>
<dbReference type="GO" id="GO:1902208">
    <property type="term" value="P:regulation of bacterial-type flagellum assembly"/>
    <property type="evidence" value="ECO:0007669"/>
    <property type="project" value="InterPro"/>
</dbReference>
<gene>
    <name evidence="9" type="ORF">C1I89_06225</name>
</gene>
<dbReference type="GO" id="GO:0046872">
    <property type="term" value="F:metal ion binding"/>
    <property type="evidence" value="ECO:0007669"/>
    <property type="project" value="UniProtKB-KW"/>
</dbReference>
<accession>A0A2N8KK80</accession>
<dbReference type="InterPro" id="IPR007944">
    <property type="entry name" value="FlhC"/>
</dbReference>
<dbReference type="RefSeq" id="WP_102771933.1">
    <property type="nucleotide sequence ID" value="NZ_POQS01000002.1"/>
</dbReference>
<organism evidence="9 10">
    <name type="scientific">Achromobacter pulmonis</name>
    <dbReference type="NCBI Taxonomy" id="1389932"/>
    <lineage>
        <taxon>Bacteria</taxon>
        <taxon>Pseudomonadati</taxon>
        <taxon>Pseudomonadota</taxon>
        <taxon>Betaproteobacteria</taxon>
        <taxon>Burkholderiales</taxon>
        <taxon>Alcaligenaceae</taxon>
        <taxon>Achromobacter</taxon>
    </lineage>
</organism>
<keyword evidence="3" id="KW-1005">Bacterial flagellum biogenesis</keyword>
<keyword evidence="4" id="KW-0862">Zinc</keyword>
<comment type="caution">
    <text evidence="9">The sequence shown here is derived from an EMBL/GenBank/DDBJ whole genome shotgun (WGS) entry which is preliminary data.</text>
</comment>
<dbReference type="SUPFAM" id="SSF160930">
    <property type="entry name" value="FlhC-like"/>
    <property type="match status" value="1"/>
</dbReference>
<dbReference type="Proteomes" id="UP000235994">
    <property type="component" value="Unassembled WGS sequence"/>
</dbReference>
<sequence length="220" mass="24899">MSKPSRIDHRVRALELAHICATLGARIRTIHHLTGLRPRELLHLLFADKEPPRGRAPDTREWYHRANLFDQTEASLVAANFHRLRLMGFAAPEALISAYRYYQSVYQPPYRISFDRAFDLAANTDGRWIARSASFQVLRCPRCGSEYLDAIGAEVAMDRSCPFCRLIDRNGRHPRLATSFPGTPPAYPQDVLVWMQLIEAPPGADAEIPPTSFEFPAAKT</sequence>
<dbReference type="GO" id="GO:0044781">
    <property type="term" value="P:bacterial-type flagellum organization"/>
    <property type="evidence" value="ECO:0007669"/>
    <property type="project" value="UniProtKB-KW"/>
</dbReference>
<name>A0A2N8KK80_9BURK</name>
<evidence type="ECO:0000256" key="4">
    <source>
        <dbReference type="ARBA" id="ARBA00022833"/>
    </source>
</evidence>
<dbReference type="GO" id="GO:0045893">
    <property type="term" value="P:positive regulation of DNA-templated transcription"/>
    <property type="evidence" value="ECO:0007669"/>
    <property type="project" value="InterPro"/>
</dbReference>
<evidence type="ECO:0000313" key="9">
    <source>
        <dbReference type="EMBL" id="PND33851.1"/>
    </source>
</evidence>
<keyword evidence="5" id="KW-0805">Transcription regulation</keyword>
<dbReference type="AlphaFoldDB" id="A0A2N8KK80"/>
<keyword evidence="7" id="KW-0010">Activator</keyword>
<keyword evidence="6" id="KW-0238">DNA-binding</keyword>
<protein>
    <recommendedName>
        <fullName evidence="11">Flagellar transcriptional regulator FlhC</fullName>
    </recommendedName>
</protein>
<evidence type="ECO:0000256" key="3">
    <source>
        <dbReference type="ARBA" id="ARBA00022795"/>
    </source>
</evidence>
<keyword evidence="8" id="KW-0804">Transcription</keyword>
<evidence type="ECO:0000256" key="1">
    <source>
        <dbReference type="ARBA" id="ARBA00022490"/>
    </source>
</evidence>
<evidence type="ECO:0008006" key="11">
    <source>
        <dbReference type="Google" id="ProtNLM"/>
    </source>
</evidence>
<dbReference type="GO" id="GO:0003677">
    <property type="term" value="F:DNA binding"/>
    <property type="evidence" value="ECO:0007669"/>
    <property type="project" value="UniProtKB-KW"/>
</dbReference>
<proteinExistence type="predicted"/>
<keyword evidence="10" id="KW-1185">Reference proteome</keyword>
<evidence type="ECO:0000313" key="10">
    <source>
        <dbReference type="Proteomes" id="UP000235994"/>
    </source>
</evidence>
<dbReference type="EMBL" id="POQS01000002">
    <property type="protein sequence ID" value="PND33851.1"/>
    <property type="molecule type" value="Genomic_DNA"/>
</dbReference>
<evidence type="ECO:0000256" key="8">
    <source>
        <dbReference type="ARBA" id="ARBA00023163"/>
    </source>
</evidence>
<evidence type="ECO:0000256" key="5">
    <source>
        <dbReference type="ARBA" id="ARBA00023015"/>
    </source>
</evidence>
<evidence type="ECO:0000256" key="2">
    <source>
        <dbReference type="ARBA" id="ARBA00022723"/>
    </source>
</evidence>
<reference evidence="9 10" key="1">
    <citation type="submission" date="2018-01" db="EMBL/GenBank/DDBJ databases">
        <title>The draft genome of an aniline degradation strain ANB-1.</title>
        <authorList>
            <person name="Zhang L."/>
            <person name="Jiang J."/>
        </authorList>
    </citation>
    <scope>NUCLEOTIDE SEQUENCE [LARGE SCALE GENOMIC DNA]</scope>
    <source>
        <strain evidence="9 10">ANB-1</strain>
    </source>
</reference>
<keyword evidence="2" id="KW-0479">Metal-binding</keyword>
<evidence type="ECO:0000256" key="6">
    <source>
        <dbReference type="ARBA" id="ARBA00023125"/>
    </source>
</evidence>
<evidence type="ECO:0000256" key="7">
    <source>
        <dbReference type="ARBA" id="ARBA00023159"/>
    </source>
</evidence>
<keyword evidence="1" id="KW-0963">Cytoplasm</keyword>